<proteinExistence type="predicted"/>
<reference evidence="1" key="1">
    <citation type="submission" date="2014-11" db="EMBL/GenBank/DDBJ databases">
        <authorList>
            <person name="Amaro Gonzalez C."/>
        </authorList>
    </citation>
    <scope>NUCLEOTIDE SEQUENCE</scope>
</reference>
<dbReference type="EMBL" id="GBXM01104302">
    <property type="protein sequence ID" value="JAH04275.1"/>
    <property type="molecule type" value="Transcribed_RNA"/>
</dbReference>
<dbReference type="AlphaFoldDB" id="A0A0E9PJN6"/>
<evidence type="ECO:0000313" key="1">
    <source>
        <dbReference type="EMBL" id="JAH04275.1"/>
    </source>
</evidence>
<reference evidence="1" key="2">
    <citation type="journal article" date="2015" name="Fish Shellfish Immunol.">
        <title>Early steps in the European eel (Anguilla anguilla)-Vibrio vulnificus interaction in the gills: Role of the RtxA13 toxin.</title>
        <authorList>
            <person name="Callol A."/>
            <person name="Pajuelo D."/>
            <person name="Ebbesson L."/>
            <person name="Teles M."/>
            <person name="MacKenzie S."/>
            <person name="Amaro C."/>
        </authorList>
    </citation>
    <scope>NUCLEOTIDE SEQUENCE</scope>
</reference>
<accession>A0A0E9PJN6</accession>
<organism evidence="1">
    <name type="scientific">Anguilla anguilla</name>
    <name type="common">European freshwater eel</name>
    <name type="synonym">Muraena anguilla</name>
    <dbReference type="NCBI Taxonomy" id="7936"/>
    <lineage>
        <taxon>Eukaryota</taxon>
        <taxon>Metazoa</taxon>
        <taxon>Chordata</taxon>
        <taxon>Craniata</taxon>
        <taxon>Vertebrata</taxon>
        <taxon>Euteleostomi</taxon>
        <taxon>Actinopterygii</taxon>
        <taxon>Neopterygii</taxon>
        <taxon>Teleostei</taxon>
        <taxon>Anguilliformes</taxon>
        <taxon>Anguillidae</taxon>
        <taxon>Anguilla</taxon>
    </lineage>
</organism>
<name>A0A0E9PJN6_ANGAN</name>
<protein>
    <submittedName>
        <fullName evidence="1">Uncharacterized protein</fullName>
    </submittedName>
</protein>
<sequence>MRMSADYRLQAAIMPHCVVSTYTL</sequence>